<dbReference type="RefSeq" id="WP_272737966.1">
    <property type="nucleotide sequence ID" value="NZ_CP116942.1"/>
</dbReference>
<dbReference type="AlphaFoldDB" id="A0AAE9Y7Y6"/>
<dbReference type="InterPro" id="IPR052922">
    <property type="entry name" value="Cytidylate_Kinase-2"/>
</dbReference>
<dbReference type="EMBL" id="CP116942">
    <property type="protein sequence ID" value="WCO68449.1"/>
    <property type="molecule type" value="Genomic_DNA"/>
</dbReference>
<dbReference type="InterPro" id="IPR027417">
    <property type="entry name" value="P-loop_NTPase"/>
</dbReference>
<evidence type="ECO:0000313" key="2">
    <source>
        <dbReference type="Proteomes" id="UP001216390"/>
    </source>
</evidence>
<sequence length="178" mass="20197">MQRVAVIGTSGSGKTTLARTLAGRLDLAHLELDAVHHQPGWQPLDGDAFRARVGAFCAGNRWVTCGKYAAVRSILFARADTIVCLDHGRLRQTLRVARRTVRRLVAREELWNGNRETWRSLWWPDREGCIVRWTWDDVPRARVLFAELEAHPPGPRVRIVRLRGFAEVRAFLAEEAPA</sequence>
<organism evidence="1 2">
    <name type="scientific">Iamia majanohamensis</name>
    <dbReference type="NCBI Taxonomy" id="467976"/>
    <lineage>
        <taxon>Bacteria</taxon>
        <taxon>Bacillati</taxon>
        <taxon>Actinomycetota</taxon>
        <taxon>Acidimicrobiia</taxon>
        <taxon>Acidimicrobiales</taxon>
        <taxon>Iamiaceae</taxon>
        <taxon>Iamia</taxon>
    </lineage>
</organism>
<dbReference type="SUPFAM" id="SSF52540">
    <property type="entry name" value="P-loop containing nucleoside triphosphate hydrolases"/>
    <property type="match status" value="1"/>
</dbReference>
<proteinExistence type="predicted"/>
<dbReference type="Gene3D" id="3.40.50.300">
    <property type="entry name" value="P-loop containing nucleotide triphosphate hydrolases"/>
    <property type="match status" value="1"/>
</dbReference>
<dbReference type="KEGG" id="ima:PO878_06875"/>
<reference evidence="1" key="1">
    <citation type="submission" date="2023-01" db="EMBL/GenBank/DDBJ databases">
        <title>The diversity of Class Acidimicrobiia in South China Sea sediment environments and the proposal of Iamia marina sp. nov., a novel species of the genus Iamia.</title>
        <authorList>
            <person name="He Y."/>
            <person name="Tian X."/>
        </authorList>
    </citation>
    <scope>NUCLEOTIDE SEQUENCE</scope>
    <source>
        <strain evidence="1">DSM 19957</strain>
    </source>
</reference>
<accession>A0AAE9Y7Y6</accession>
<protein>
    <recommendedName>
        <fullName evidence="3">Adenylate kinase</fullName>
    </recommendedName>
</protein>
<dbReference type="PANTHER" id="PTHR37816:SF1">
    <property type="entry name" value="TOXIN"/>
    <property type="match status" value="1"/>
</dbReference>
<keyword evidence="2" id="KW-1185">Reference proteome</keyword>
<evidence type="ECO:0008006" key="3">
    <source>
        <dbReference type="Google" id="ProtNLM"/>
    </source>
</evidence>
<dbReference type="Proteomes" id="UP001216390">
    <property type="component" value="Chromosome"/>
</dbReference>
<name>A0AAE9Y7Y6_9ACTN</name>
<dbReference type="PANTHER" id="PTHR37816">
    <property type="entry name" value="YALI0E33011P"/>
    <property type="match status" value="1"/>
</dbReference>
<evidence type="ECO:0000313" key="1">
    <source>
        <dbReference type="EMBL" id="WCO68449.1"/>
    </source>
</evidence>
<gene>
    <name evidence="1" type="ORF">PO878_06875</name>
</gene>